<feature type="region of interest" description="Disordered" evidence="5">
    <location>
        <begin position="113"/>
        <end position="138"/>
    </location>
</feature>
<dbReference type="STRING" id="5722.A2FE67"/>
<dbReference type="InterPro" id="IPR051575">
    <property type="entry name" value="Myb-like_DNA-bd"/>
</dbReference>
<dbReference type="AlphaFoldDB" id="A2FE67"/>
<proteinExistence type="predicted"/>
<dbReference type="CDD" id="cd00167">
    <property type="entry name" value="SANT"/>
    <property type="match status" value="2"/>
</dbReference>
<dbReference type="Proteomes" id="UP000001542">
    <property type="component" value="Unassembled WGS sequence"/>
</dbReference>
<evidence type="ECO:0000259" key="6">
    <source>
        <dbReference type="PROSITE" id="PS50090"/>
    </source>
</evidence>
<keyword evidence="1" id="KW-0805">Transcription regulation</keyword>
<feature type="domain" description="Myb-like" evidence="6">
    <location>
        <begin position="60"/>
        <end position="110"/>
    </location>
</feature>
<dbReference type="SMR" id="A2FE67"/>
<feature type="domain" description="Myb-like" evidence="6">
    <location>
        <begin position="8"/>
        <end position="59"/>
    </location>
</feature>
<dbReference type="RefSeq" id="XP_001309726.1">
    <property type="nucleotide sequence ID" value="XM_001309725.1"/>
</dbReference>
<reference evidence="8" key="1">
    <citation type="submission" date="2006-10" db="EMBL/GenBank/DDBJ databases">
        <authorList>
            <person name="Amadeo P."/>
            <person name="Zhao Q."/>
            <person name="Wortman J."/>
            <person name="Fraser-Liggett C."/>
            <person name="Carlton J."/>
        </authorList>
    </citation>
    <scope>NUCLEOTIDE SEQUENCE</scope>
    <source>
        <strain evidence="8">G3</strain>
    </source>
</reference>
<dbReference type="GO" id="GO:0000978">
    <property type="term" value="F:RNA polymerase II cis-regulatory region sequence-specific DNA binding"/>
    <property type="evidence" value="ECO:0000318"/>
    <property type="project" value="GO_Central"/>
</dbReference>
<dbReference type="eggNOG" id="KOG0048">
    <property type="taxonomic scope" value="Eukaryota"/>
</dbReference>
<feature type="compositionally biased region" description="Basic and acidic residues" evidence="5">
    <location>
        <begin position="113"/>
        <end position="137"/>
    </location>
</feature>
<dbReference type="PROSITE" id="PS50090">
    <property type="entry name" value="MYB_LIKE"/>
    <property type="match status" value="2"/>
</dbReference>
<feature type="domain" description="HTH myb-type" evidence="7">
    <location>
        <begin position="8"/>
        <end position="63"/>
    </location>
</feature>
<dbReference type="SUPFAM" id="SSF46689">
    <property type="entry name" value="Homeodomain-like"/>
    <property type="match status" value="1"/>
</dbReference>
<protein>
    <submittedName>
        <fullName evidence="8">Myb-like DNA-binding domain containing protein</fullName>
    </submittedName>
</protein>
<dbReference type="GO" id="GO:0006355">
    <property type="term" value="P:regulation of DNA-templated transcription"/>
    <property type="evidence" value="ECO:0000318"/>
    <property type="project" value="GO_Central"/>
</dbReference>
<evidence type="ECO:0000259" key="7">
    <source>
        <dbReference type="PROSITE" id="PS51294"/>
    </source>
</evidence>
<evidence type="ECO:0000313" key="8">
    <source>
        <dbReference type="EMBL" id="EAX96796.1"/>
    </source>
</evidence>
<dbReference type="SMART" id="SM00717">
    <property type="entry name" value="SANT"/>
    <property type="match status" value="2"/>
</dbReference>
<evidence type="ECO:0000256" key="2">
    <source>
        <dbReference type="ARBA" id="ARBA00023125"/>
    </source>
</evidence>
<dbReference type="GO" id="GO:0000981">
    <property type="term" value="F:DNA-binding transcription factor activity, RNA polymerase II-specific"/>
    <property type="evidence" value="ECO:0000318"/>
    <property type="project" value="GO_Central"/>
</dbReference>
<accession>A2FE67</accession>
<dbReference type="PANTHER" id="PTHR46621:SF1">
    <property type="entry name" value="SNRNA-ACTIVATING PROTEIN COMPLEX SUBUNIT 4"/>
    <property type="match status" value="1"/>
</dbReference>
<dbReference type="EMBL" id="DS113743">
    <property type="protein sequence ID" value="EAX96796.1"/>
    <property type="molecule type" value="Genomic_DNA"/>
</dbReference>
<dbReference type="Gene3D" id="1.10.10.60">
    <property type="entry name" value="Homeodomain-like"/>
    <property type="match status" value="2"/>
</dbReference>
<gene>
    <name evidence="8" type="ORF">TVAG_299550</name>
</gene>
<dbReference type="OrthoDB" id="2143914at2759"/>
<dbReference type="KEGG" id="tva:4754565"/>
<sequence>MEAYSYVSKNKVNCRFSAKEDKKLTDLINKYGENDWKLIASYMPGRNKRQCKDRWTRYLSPNVNNGPWTPEEEQLLLNLVNELDHKWTQIAKHFQGRHDSQIKNKYHILQARMTREQPTDPKITQPKEEKKSEKPKDFFYLPAAKPTQVPLEELISIFDERNIDNILYFGV</sequence>
<evidence type="ECO:0000256" key="5">
    <source>
        <dbReference type="SAM" id="MobiDB-lite"/>
    </source>
</evidence>
<keyword evidence="9" id="KW-1185">Reference proteome</keyword>
<dbReference type="VEuPathDB" id="TrichDB:TVAGG3_0706280"/>
<dbReference type="InterPro" id="IPR017930">
    <property type="entry name" value="Myb_dom"/>
</dbReference>
<dbReference type="GO" id="GO:0005634">
    <property type="term" value="C:nucleus"/>
    <property type="evidence" value="ECO:0000318"/>
    <property type="project" value="GO_Central"/>
</dbReference>
<dbReference type="PANTHER" id="PTHR46621">
    <property type="entry name" value="SNRNA-ACTIVATING PROTEIN COMPLEX SUBUNIT 4"/>
    <property type="match status" value="1"/>
</dbReference>
<keyword evidence="2 8" id="KW-0238">DNA-binding</keyword>
<evidence type="ECO:0000256" key="1">
    <source>
        <dbReference type="ARBA" id="ARBA00023015"/>
    </source>
</evidence>
<keyword evidence="4" id="KW-0539">Nucleus</keyword>
<evidence type="ECO:0000313" key="9">
    <source>
        <dbReference type="Proteomes" id="UP000001542"/>
    </source>
</evidence>
<dbReference type="InterPro" id="IPR001005">
    <property type="entry name" value="SANT/Myb"/>
</dbReference>
<dbReference type="VEuPathDB" id="TrichDB:TVAG_299550"/>
<keyword evidence="3" id="KW-0804">Transcription</keyword>
<dbReference type="Pfam" id="PF13921">
    <property type="entry name" value="Myb_DNA-bind_6"/>
    <property type="match status" value="1"/>
</dbReference>
<evidence type="ECO:0000256" key="3">
    <source>
        <dbReference type="ARBA" id="ARBA00023163"/>
    </source>
</evidence>
<organism evidence="8 9">
    <name type="scientific">Trichomonas vaginalis (strain ATCC PRA-98 / G3)</name>
    <dbReference type="NCBI Taxonomy" id="412133"/>
    <lineage>
        <taxon>Eukaryota</taxon>
        <taxon>Metamonada</taxon>
        <taxon>Parabasalia</taxon>
        <taxon>Trichomonadida</taxon>
        <taxon>Trichomonadidae</taxon>
        <taxon>Trichomonas</taxon>
    </lineage>
</organism>
<feature type="domain" description="HTH myb-type" evidence="7">
    <location>
        <begin position="66"/>
        <end position="114"/>
    </location>
</feature>
<dbReference type="InParanoid" id="A2FE67"/>
<name>A2FE67_TRIV3</name>
<dbReference type="PROSITE" id="PS51294">
    <property type="entry name" value="HTH_MYB"/>
    <property type="match status" value="2"/>
</dbReference>
<dbReference type="InterPro" id="IPR009057">
    <property type="entry name" value="Homeodomain-like_sf"/>
</dbReference>
<reference evidence="8" key="2">
    <citation type="journal article" date="2007" name="Science">
        <title>Draft genome sequence of the sexually transmitted pathogen Trichomonas vaginalis.</title>
        <authorList>
            <person name="Carlton J.M."/>
            <person name="Hirt R.P."/>
            <person name="Silva J.C."/>
            <person name="Delcher A.L."/>
            <person name="Schatz M."/>
            <person name="Zhao Q."/>
            <person name="Wortman J.R."/>
            <person name="Bidwell S.L."/>
            <person name="Alsmark U.C.M."/>
            <person name="Besteiro S."/>
            <person name="Sicheritz-Ponten T."/>
            <person name="Noel C.J."/>
            <person name="Dacks J.B."/>
            <person name="Foster P.G."/>
            <person name="Simillion C."/>
            <person name="Van de Peer Y."/>
            <person name="Miranda-Saavedra D."/>
            <person name="Barton G.J."/>
            <person name="Westrop G.D."/>
            <person name="Mueller S."/>
            <person name="Dessi D."/>
            <person name="Fiori P.L."/>
            <person name="Ren Q."/>
            <person name="Paulsen I."/>
            <person name="Zhang H."/>
            <person name="Bastida-Corcuera F.D."/>
            <person name="Simoes-Barbosa A."/>
            <person name="Brown M.T."/>
            <person name="Hayes R.D."/>
            <person name="Mukherjee M."/>
            <person name="Okumura C.Y."/>
            <person name="Schneider R."/>
            <person name="Smith A.J."/>
            <person name="Vanacova S."/>
            <person name="Villalvazo M."/>
            <person name="Haas B.J."/>
            <person name="Pertea M."/>
            <person name="Feldblyum T.V."/>
            <person name="Utterback T.R."/>
            <person name="Shu C.L."/>
            <person name="Osoegawa K."/>
            <person name="de Jong P.J."/>
            <person name="Hrdy I."/>
            <person name="Horvathova L."/>
            <person name="Zubacova Z."/>
            <person name="Dolezal P."/>
            <person name="Malik S.B."/>
            <person name="Logsdon J.M. Jr."/>
            <person name="Henze K."/>
            <person name="Gupta A."/>
            <person name="Wang C.C."/>
            <person name="Dunne R.L."/>
            <person name="Upcroft J.A."/>
            <person name="Upcroft P."/>
            <person name="White O."/>
            <person name="Salzberg S.L."/>
            <person name="Tang P."/>
            <person name="Chiu C.-H."/>
            <person name="Lee Y.-S."/>
            <person name="Embley T.M."/>
            <person name="Coombs G.H."/>
            <person name="Mottram J.C."/>
            <person name="Tachezy J."/>
            <person name="Fraser-Liggett C.M."/>
            <person name="Johnson P.J."/>
        </authorList>
    </citation>
    <scope>NUCLEOTIDE SEQUENCE [LARGE SCALE GENOMIC DNA]</scope>
    <source>
        <strain evidence="8">G3</strain>
    </source>
</reference>
<evidence type="ECO:0000256" key="4">
    <source>
        <dbReference type="ARBA" id="ARBA00023242"/>
    </source>
</evidence>